<protein>
    <submittedName>
        <fullName evidence="1">Zinc finger CCHC-type protein</fullName>
    </submittedName>
</protein>
<evidence type="ECO:0000313" key="1">
    <source>
        <dbReference type="EMBL" id="KAH7679687.1"/>
    </source>
</evidence>
<comment type="caution">
    <text evidence="1">The sequence shown here is derived from an EMBL/GenBank/DDBJ whole genome shotgun (WGS) entry which is preliminary data.</text>
</comment>
<proteinExistence type="predicted"/>
<dbReference type="Proteomes" id="UP000827976">
    <property type="component" value="Chromosome 6"/>
</dbReference>
<name>A0ACB7VYA5_DIOAL</name>
<evidence type="ECO:0000313" key="2">
    <source>
        <dbReference type="Proteomes" id="UP000827976"/>
    </source>
</evidence>
<organism evidence="1 2">
    <name type="scientific">Dioscorea alata</name>
    <name type="common">Purple yam</name>
    <dbReference type="NCBI Taxonomy" id="55571"/>
    <lineage>
        <taxon>Eukaryota</taxon>
        <taxon>Viridiplantae</taxon>
        <taxon>Streptophyta</taxon>
        <taxon>Embryophyta</taxon>
        <taxon>Tracheophyta</taxon>
        <taxon>Spermatophyta</taxon>
        <taxon>Magnoliopsida</taxon>
        <taxon>Liliopsida</taxon>
        <taxon>Dioscoreales</taxon>
        <taxon>Dioscoreaceae</taxon>
        <taxon>Dioscorea</taxon>
    </lineage>
</organism>
<reference evidence="2" key="1">
    <citation type="journal article" date="2022" name="Nat. Commun.">
        <title>Chromosome evolution and the genetic basis of agronomically important traits in greater yam.</title>
        <authorList>
            <person name="Bredeson J.V."/>
            <person name="Lyons J.B."/>
            <person name="Oniyinde I.O."/>
            <person name="Okereke N.R."/>
            <person name="Kolade O."/>
            <person name="Nnabue I."/>
            <person name="Nwadili C.O."/>
            <person name="Hribova E."/>
            <person name="Parker M."/>
            <person name="Nwogha J."/>
            <person name="Shu S."/>
            <person name="Carlson J."/>
            <person name="Kariba R."/>
            <person name="Muthemba S."/>
            <person name="Knop K."/>
            <person name="Barton G.J."/>
            <person name="Sherwood A.V."/>
            <person name="Lopez-Montes A."/>
            <person name="Asiedu R."/>
            <person name="Jamnadass R."/>
            <person name="Muchugi A."/>
            <person name="Goodstein D."/>
            <person name="Egesi C.N."/>
            <person name="Featherston J."/>
            <person name="Asfaw A."/>
            <person name="Simpson G.G."/>
            <person name="Dolezel J."/>
            <person name="Hendre P.S."/>
            <person name="Van Deynze A."/>
            <person name="Kumar P.L."/>
            <person name="Obidiegwu J.E."/>
            <person name="Bhattacharjee R."/>
            <person name="Rokhsar D.S."/>
        </authorList>
    </citation>
    <scope>NUCLEOTIDE SEQUENCE [LARGE SCALE GENOMIC DNA]</scope>
    <source>
        <strain evidence="2">cv. TDa95/00328</strain>
    </source>
</reference>
<accession>A0ACB7VYA5</accession>
<keyword evidence="2" id="KW-1185">Reference proteome</keyword>
<sequence length="223" mass="25469">MILVSKPFNGLGFGSWKRAMEIALTTKNKLGFNWERCNSMVISWILNALSSEIAGSIVYMSSASEMWLELIERFGQLNGSSNIITYYTRIKGLWDEIQTLCNLPQCSCGASQELHKLEEGQKLMQFLMGLNESYTVVRGTILMMKPLPSVRQAYSLLIQEEKQREIGSGGQFTSDVVSFNAEYRKLFCDYCRKAGHTKEKCYKLHGFPNHQKFNKDKRFTASL</sequence>
<dbReference type="EMBL" id="CM037016">
    <property type="protein sequence ID" value="KAH7679687.1"/>
    <property type="molecule type" value="Genomic_DNA"/>
</dbReference>
<gene>
    <name evidence="1" type="ORF">IHE45_06G074600</name>
</gene>